<dbReference type="InterPro" id="IPR014755">
    <property type="entry name" value="Cu-Rt/internalin_Ig-like"/>
</dbReference>
<sequence length="1197" mass="125185">MNKKSTKALASATLMSLVLTTALTAGPVKAAAGSATRVSGADRYETAANVATSNWTTSDNVVLVSGQGYADAVSASALAKQLNAPILLTTPDTLSASTSAALTKLQAKNIYVVGGTASVSQSVRDQLKKSYTLTELSGNTRYETNVAVANELVKLGVKKDNVLVVGGNGFSDALSVAPIASAKGEILLLADNSQSDSQGAIDFANGSNVTVVGTSNVISDAIKSDFGSTATRVDGGADRFATNLNVLNNFKSDLKADKLYVANASGNGYADALVASAIAGKTASPLVLVDSDSSDATTNAINYMKGEATKTTDTQIVGGTGVVSDTLLGNINSAIYGTPSTSAQVQSVSAVDLNQIKVVFNQEVDEDTAKDVTNYEVGGTTLNNQGTKDNAAAVNDQSAVAKLQDDNKTVLITLAHPKKQSDSLDVKVKKGILSKDKSQSIPEYTQSNLTFNDTTAPTIASVTAQGNKKITVVFSEPVNFGTGSDTDITKAVSKFKIDGQNVTSFGLDTDPTKGLSKVDDYVEGSNTNANDKKGVWSNKVELYFNSSLQAGSHTLKVSDGDNTSLEDAAAFPFQEATTNFNVDTLTTTPKITSITAEDTGKIYINFDRPMDAKTAKTVSYYGINGDADVAGNNPGAGDIELKNNDTQVKISNVSGLLKKNSNTINITNDVKDAYGNKVADDTREPFTLSEDDTKPDVTSVKTLDNKTIRVTFNKDVSVPYAQNISNYKIKDNGGADITTDATKGITSIKATGNATGSASVFDITMRAKLTDSQYTITIKNIIDTATTPNTMADKTLTFAGATDVAPNVIGAYAVSSGDDASRKAVVYFDKEMDASSLQDLSNYKFKNGSGDTKALPSDTDITVSSDNKSATIKFPSSYTVYTGGLGTNDSAVNEIDVIGVKDSNGNALDVSVAKQIDLATNAPSATINKSAFSVKYDGDDLDVSLKFDSAVDNLDYHDFRLGGIEPTSGYKSGENIVLVFGDGATVDTSAGHDVLPAGFTGTKKIDAVKFSGSKAVLTTIAIPQTTLVSGKGISAITAASNITPYDYQALPKTVADNWNADIDTTSGNGYVDVVFDTPIDPNSGFKTDDFVFTAKDGTNLKATSVGIASGSKNTVRFTFDKNSVNPSYFTKVTKVDANGNTVVDTANTPKITVYAKSTATVRTSIDSDDNYAYYKPSSDDLRIRTITVGVVGAVKGN</sequence>
<evidence type="ECO:0000259" key="3">
    <source>
        <dbReference type="Pfam" id="PF13205"/>
    </source>
</evidence>
<dbReference type="PANTHER" id="PTHR30032">
    <property type="entry name" value="N-ACETYLMURAMOYL-L-ALANINE AMIDASE-RELATED"/>
    <property type="match status" value="1"/>
</dbReference>
<dbReference type="Pfam" id="PF13205">
    <property type="entry name" value="Big_5"/>
    <property type="match status" value="1"/>
</dbReference>
<dbReference type="PANTHER" id="PTHR30032:SF8">
    <property type="entry name" value="GERMINATION-SPECIFIC N-ACETYLMURAMOYL-L-ALANINE AMIDASE"/>
    <property type="match status" value="1"/>
</dbReference>
<feature type="domain" description="SbsA Ig-like" evidence="3">
    <location>
        <begin position="586"/>
        <end position="685"/>
    </location>
</feature>
<dbReference type="EMBL" id="JAGGLM010000016">
    <property type="protein sequence ID" value="MBP2033572.1"/>
    <property type="molecule type" value="Genomic_DNA"/>
</dbReference>
<dbReference type="RefSeq" id="WP_209702834.1">
    <property type="nucleotide sequence ID" value="NZ_JAGGLM010000016.1"/>
</dbReference>
<organism evidence="4 5">
    <name type="scientific">Clostridium algifaecis</name>
    <dbReference type="NCBI Taxonomy" id="1472040"/>
    <lineage>
        <taxon>Bacteria</taxon>
        <taxon>Bacillati</taxon>
        <taxon>Bacillota</taxon>
        <taxon>Clostridia</taxon>
        <taxon>Eubacteriales</taxon>
        <taxon>Clostridiaceae</taxon>
        <taxon>Clostridium</taxon>
    </lineage>
</organism>
<name>A0ABS4KU47_9CLOT</name>
<comment type="caution">
    <text evidence="4">The sequence shown here is derived from an EMBL/GenBank/DDBJ whole genome shotgun (WGS) entry which is preliminary data.</text>
</comment>
<feature type="signal peptide" evidence="2">
    <location>
        <begin position="1"/>
        <end position="30"/>
    </location>
</feature>
<dbReference type="Proteomes" id="UP001519307">
    <property type="component" value="Unassembled WGS sequence"/>
</dbReference>
<reference evidence="4 5" key="1">
    <citation type="submission" date="2021-03" db="EMBL/GenBank/DDBJ databases">
        <title>Genomic Encyclopedia of Type Strains, Phase IV (KMG-IV): sequencing the most valuable type-strain genomes for metagenomic binning, comparative biology and taxonomic classification.</title>
        <authorList>
            <person name="Goeker M."/>
        </authorList>
    </citation>
    <scope>NUCLEOTIDE SEQUENCE [LARGE SCALE GENOMIC DNA]</scope>
    <source>
        <strain evidence="4 5">DSM 28783</strain>
    </source>
</reference>
<dbReference type="Pfam" id="PF04122">
    <property type="entry name" value="CW_binding_2"/>
    <property type="match status" value="3"/>
</dbReference>
<protein>
    <submittedName>
        <fullName evidence="4">Cell wall-binding protein</fullName>
    </submittedName>
</protein>
<evidence type="ECO:0000313" key="4">
    <source>
        <dbReference type="EMBL" id="MBP2033572.1"/>
    </source>
</evidence>
<keyword evidence="5" id="KW-1185">Reference proteome</keyword>
<dbReference type="InterPro" id="IPR007253">
    <property type="entry name" value="Cell_wall-bd_2"/>
</dbReference>
<dbReference type="Gene3D" id="3.40.50.12090">
    <property type="match status" value="2"/>
</dbReference>
<feature type="chain" id="PRO_5046738861" evidence="2">
    <location>
        <begin position="31"/>
        <end position="1197"/>
    </location>
</feature>
<accession>A0ABS4KU47</accession>
<keyword evidence="1 2" id="KW-0732">Signal</keyword>
<dbReference type="InterPro" id="IPR051922">
    <property type="entry name" value="Bact_Sporulation_Assoc"/>
</dbReference>
<evidence type="ECO:0000256" key="2">
    <source>
        <dbReference type="SAM" id="SignalP"/>
    </source>
</evidence>
<evidence type="ECO:0000313" key="5">
    <source>
        <dbReference type="Proteomes" id="UP001519307"/>
    </source>
</evidence>
<proteinExistence type="predicted"/>
<dbReference type="InterPro" id="IPR032812">
    <property type="entry name" value="SbsA_Ig"/>
</dbReference>
<gene>
    <name evidence="4" type="ORF">J2Z42_002275</name>
</gene>
<dbReference type="Gene3D" id="2.60.40.1220">
    <property type="match status" value="5"/>
</dbReference>
<evidence type="ECO:0000256" key="1">
    <source>
        <dbReference type="ARBA" id="ARBA00022729"/>
    </source>
</evidence>